<feature type="compositionally biased region" description="Polar residues" evidence="12">
    <location>
        <begin position="327"/>
        <end position="336"/>
    </location>
</feature>
<dbReference type="AlphaFoldDB" id="A0A914DWV3"/>
<feature type="domain" description="Helicase ATP-binding" evidence="14">
    <location>
        <begin position="530"/>
        <end position="693"/>
    </location>
</feature>
<dbReference type="GO" id="GO:0003723">
    <property type="term" value="F:RNA binding"/>
    <property type="evidence" value="ECO:0007669"/>
    <property type="project" value="TreeGrafter"/>
</dbReference>
<dbReference type="PROSITE" id="PS51194">
    <property type="entry name" value="HELICASE_CTER"/>
    <property type="match status" value="1"/>
</dbReference>
<comment type="catalytic activity">
    <reaction evidence="10">
        <text>ATP + H2O = ADP + phosphate + H(+)</text>
        <dbReference type="Rhea" id="RHEA:13065"/>
        <dbReference type="ChEBI" id="CHEBI:15377"/>
        <dbReference type="ChEBI" id="CHEBI:15378"/>
        <dbReference type="ChEBI" id="CHEBI:30616"/>
        <dbReference type="ChEBI" id="CHEBI:43474"/>
        <dbReference type="ChEBI" id="CHEBI:456216"/>
        <dbReference type="EC" id="3.6.4.13"/>
    </reaction>
</comment>
<dbReference type="FunFam" id="1.20.120.1080:FF:000001">
    <property type="entry name" value="Pre-mRNA-splicing factor ATP-dependent RNA helicase"/>
    <property type="match status" value="1"/>
</dbReference>
<feature type="region of interest" description="Disordered" evidence="12">
    <location>
        <begin position="315"/>
        <end position="337"/>
    </location>
</feature>
<dbReference type="CDD" id="cd05684">
    <property type="entry name" value="S1_DHX8_helicase"/>
    <property type="match status" value="1"/>
</dbReference>
<dbReference type="PROSITE" id="PS50126">
    <property type="entry name" value="S1"/>
    <property type="match status" value="1"/>
</dbReference>
<dbReference type="Proteomes" id="UP000887540">
    <property type="component" value="Unplaced"/>
</dbReference>
<evidence type="ECO:0000259" key="14">
    <source>
        <dbReference type="PROSITE" id="PS51192"/>
    </source>
</evidence>
<proteinExistence type="inferred from homology"/>
<evidence type="ECO:0000256" key="10">
    <source>
        <dbReference type="ARBA" id="ARBA00047984"/>
    </source>
</evidence>
<evidence type="ECO:0000256" key="5">
    <source>
        <dbReference type="ARBA" id="ARBA00022801"/>
    </source>
</evidence>
<dbReference type="InterPro" id="IPR012340">
    <property type="entry name" value="NA-bd_OB-fold"/>
</dbReference>
<dbReference type="PANTHER" id="PTHR18934:SF85">
    <property type="entry name" value="ATP-DEPENDENT RNA HELICASE DHX8"/>
    <property type="match status" value="1"/>
</dbReference>
<dbReference type="FunFam" id="3.40.50.300:FF:000101">
    <property type="entry name" value="Pre-mRNA-splicing factor ATP-dependent RNA helicase"/>
    <property type="match status" value="1"/>
</dbReference>
<evidence type="ECO:0000256" key="12">
    <source>
        <dbReference type="SAM" id="MobiDB-lite"/>
    </source>
</evidence>
<comment type="similarity">
    <text evidence="11">Belongs to the DEAD box helicase family. DEAH subfamily. DDX8/PRP22 sub-subfamily.</text>
</comment>
<dbReference type="Gene3D" id="1.20.120.1080">
    <property type="match status" value="1"/>
</dbReference>
<dbReference type="PROSITE" id="PS51192">
    <property type="entry name" value="HELICASE_ATP_BIND_1"/>
    <property type="match status" value="1"/>
</dbReference>
<feature type="region of interest" description="Disordered" evidence="12">
    <location>
        <begin position="432"/>
        <end position="482"/>
    </location>
</feature>
<dbReference type="SUPFAM" id="SSF50249">
    <property type="entry name" value="Nucleic acid-binding proteins"/>
    <property type="match status" value="1"/>
</dbReference>
<organism evidence="16 17">
    <name type="scientific">Acrobeloides nanus</name>
    <dbReference type="NCBI Taxonomy" id="290746"/>
    <lineage>
        <taxon>Eukaryota</taxon>
        <taxon>Metazoa</taxon>
        <taxon>Ecdysozoa</taxon>
        <taxon>Nematoda</taxon>
        <taxon>Chromadorea</taxon>
        <taxon>Rhabditida</taxon>
        <taxon>Tylenchina</taxon>
        <taxon>Cephalobomorpha</taxon>
        <taxon>Cephaloboidea</taxon>
        <taxon>Cephalobidae</taxon>
        <taxon>Acrobeloides</taxon>
    </lineage>
</organism>
<feature type="compositionally biased region" description="Basic and acidic residues" evidence="12">
    <location>
        <begin position="125"/>
        <end position="138"/>
    </location>
</feature>
<feature type="domain" description="S1 motif" evidence="13">
    <location>
        <begin position="207"/>
        <end position="282"/>
    </location>
</feature>
<dbReference type="Gene3D" id="2.40.50.140">
    <property type="entry name" value="Nucleic acid-binding proteins"/>
    <property type="match status" value="1"/>
</dbReference>
<dbReference type="FunFam" id="3.40.50.300:FF:000191">
    <property type="entry name" value="Pre-mRNA-splicing factor ATP-dependent RNA helicase"/>
    <property type="match status" value="1"/>
</dbReference>
<dbReference type="InterPro" id="IPR011545">
    <property type="entry name" value="DEAD/DEAH_box_helicase_dom"/>
</dbReference>
<feature type="region of interest" description="Disordered" evidence="12">
    <location>
        <begin position="123"/>
        <end position="197"/>
    </location>
</feature>
<keyword evidence="3" id="KW-0507">mRNA processing</keyword>
<feature type="domain" description="Helicase C-terminal" evidence="15">
    <location>
        <begin position="718"/>
        <end position="891"/>
    </location>
</feature>
<protein>
    <recommendedName>
        <fullName evidence="2">RNA helicase</fullName>
        <ecNumber evidence="2">3.6.4.13</ecNumber>
    </recommendedName>
</protein>
<evidence type="ECO:0000256" key="4">
    <source>
        <dbReference type="ARBA" id="ARBA00022741"/>
    </source>
</evidence>
<dbReference type="InterPro" id="IPR007502">
    <property type="entry name" value="Helicase-assoc_dom"/>
</dbReference>
<dbReference type="GO" id="GO:0000390">
    <property type="term" value="P:spliceosomal complex disassembly"/>
    <property type="evidence" value="ECO:0007669"/>
    <property type="project" value="TreeGrafter"/>
</dbReference>
<dbReference type="Pfam" id="PF07717">
    <property type="entry name" value="OB_NTP_bind"/>
    <property type="match status" value="1"/>
</dbReference>
<evidence type="ECO:0000256" key="1">
    <source>
        <dbReference type="ARBA" id="ARBA00004123"/>
    </source>
</evidence>
<name>A0A914DWV3_9BILA</name>
<dbReference type="InterPro" id="IPR049621">
    <property type="entry name" value="S1_DHX8_helicase"/>
</dbReference>
<dbReference type="Pfam" id="PF00575">
    <property type="entry name" value="S1"/>
    <property type="match status" value="1"/>
</dbReference>
<dbReference type="SMART" id="SM00487">
    <property type="entry name" value="DEXDc"/>
    <property type="match status" value="1"/>
</dbReference>
<dbReference type="Pfam" id="PF21010">
    <property type="entry name" value="HA2_C"/>
    <property type="match status" value="1"/>
</dbReference>
<reference evidence="17" key="1">
    <citation type="submission" date="2022-11" db="UniProtKB">
        <authorList>
            <consortium name="WormBaseParasite"/>
        </authorList>
    </citation>
    <scope>IDENTIFICATION</scope>
</reference>
<feature type="compositionally biased region" description="Basic residues" evidence="12">
    <location>
        <begin position="176"/>
        <end position="194"/>
    </location>
</feature>
<dbReference type="EC" id="3.6.4.13" evidence="2"/>
<evidence type="ECO:0000259" key="15">
    <source>
        <dbReference type="PROSITE" id="PS51194"/>
    </source>
</evidence>
<sequence length="1182" mass="134791">MADDLEVLEHLSLVSRVLTELENHLDFTEQVVAEFIIDIAEKNPTFDKFKKVISEQGLNFEDSLLATILRLINILHPKKKKAAADKLITTIKDEKEALKQKLPALAMPNTNSNDLMGQLEGLMPKWKEEKVKQTDDKVSKRRRSRSRDRRERSRSRSNDRKKRRDRDERSRSRNRESRRRRSRSPRRDEKRRRSREKEILSEEPEIGKIYNGRIQNITSFGAFVSLEGFQKKVEGMVHISQLKQERVKSVGDVVDRGERVKVKVLKIEEMPNGSKKMALSMKEVDQITGEDLCPQEAPLAPGAVRAKADQVPEDWMNPDSEAAKPSAQGSVTTTGGKRTRIRLSTPERWELRQMMGGGAISNMELPDFDEELGVLKDYDEESDGKDVEIELVEDAPAFLKGYDKLSMEMLEPVKVVKNPDGSLAHAALMQSALSKERRDTKIQQQREKDSKRQRGSFGGASRIHDPMAVTSSRDMDEEDEGSHMMAKGREMPEWLKHITQTSKPTGKRTNLTIKEQRESLPIFNLKQGLMQAIADNQILIVIGETGSGKTTQMTQYLVEMGYAKRGRIGCTQPRRVAAMSVAKRVSEEFGCRLGQDVGYTIRFEDCTSQDTIIKYMTDGMLLTECLLDPDLMTYSCIMLDEAHERTINTDVLFGLMKAAVKKRPELKLIVTSATLDSVKFSEYFYQAPIFPIPGRTFPVENLYNREPETDYLKGGINTVLQIHLTEPPGDILVFLTGQEEIDTSCEILYERMKKLGSDVLKLIILPVYGALPSDQQSRIFEPAPPGTRKVVIATNIAETSLTIDGIYYVVDPGFVKQKIYNPKSGMDSLVVTPISQAASQQRAGRAGRTGPGKCYRLYTERAFRDEMLPTPIPEIQRTNLAHTLLQLKAMGINNLLEFDFMDAPPVEAMLTALQQLFQLSALDEDGLLTRLGRRMAEFPLDPALAKLLIMSVDLACSDEVLTIVSMLSLDNQAVFYRPKERQEIADEKKSKFHQPEGDHCTLLAVYNSWKHHHFSPSWCCENFLQVRSLKRAQDIRKQLLGIMDRHKLDMVSCGRDVLRIQKAICSGFFRNSAKRDPQEGYRTLVDGQTVYIHPSSSMFQNQPEWVVYHELVMTTKEYMREVTVIDPKWLIEYAPSFFKLKDSTKLSAFKRNQKIDPLFNKYEDPNAWRLSRLKKKIYNPNR</sequence>
<dbReference type="InterPro" id="IPR014001">
    <property type="entry name" value="Helicase_ATP-bd"/>
</dbReference>
<dbReference type="Gene3D" id="3.40.50.300">
    <property type="entry name" value="P-loop containing nucleotide triphosphate hydrolases"/>
    <property type="match status" value="2"/>
</dbReference>
<dbReference type="Pfam" id="PF04408">
    <property type="entry name" value="WHD_HA2"/>
    <property type="match status" value="1"/>
</dbReference>
<evidence type="ECO:0000256" key="6">
    <source>
        <dbReference type="ARBA" id="ARBA00022806"/>
    </source>
</evidence>
<feature type="compositionally biased region" description="Basic and acidic residues" evidence="12">
    <location>
        <begin position="148"/>
        <end position="158"/>
    </location>
</feature>
<evidence type="ECO:0000259" key="13">
    <source>
        <dbReference type="PROSITE" id="PS50126"/>
    </source>
</evidence>
<dbReference type="InterPro" id="IPR001650">
    <property type="entry name" value="Helicase_C-like"/>
</dbReference>
<dbReference type="GO" id="GO:0071013">
    <property type="term" value="C:catalytic step 2 spliceosome"/>
    <property type="evidence" value="ECO:0007669"/>
    <property type="project" value="TreeGrafter"/>
</dbReference>
<dbReference type="InterPro" id="IPR003029">
    <property type="entry name" value="S1_domain"/>
</dbReference>
<keyword evidence="7" id="KW-0067">ATP-binding</keyword>
<dbReference type="SMART" id="SM00490">
    <property type="entry name" value="HELICc"/>
    <property type="match status" value="1"/>
</dbReference>
<dbReference type="InterPro" id="IPR011709">
    <property type="entry name" value="DEAD-box_helicase_OB_fold"/>
</dbReference>
<keyword evidence="8" id="KW-0508">mRNA splicing</keyword>
<dbReference type="GO" id="GO:0003724">
    <property type="term" value="F:RNA helicase activity"/>
    <property type="evidence" value="ECO:0007669"/>
    <property type="project" value="UniProtKB-EC"/>
</dbReference>
<dbReference type="GO" id="GO:0005524">
    <property type="term" value="F:ATP binding"/>
    <property type="evidence" value="ECO:0007669"/>
    <property type="project" value="UniProtKB-KW"/>
</dbReference>
<feature type="compositionally biased region" description="Basic and acidic residues" evidence="12">
    <location>
        <begin position="165"/>
        <end position="175"/>
    </location>
</feature>
<dbReference type="GO" id="GO:0040022">
    <property type="term" value="P:feminization of hermaphroditic germ-line"/>
    <property type="evidence" value="ECO:0007669"/>
    <property type="project" value="UniProtKB-ARBA"/>
</dbReference>
<dbReference type="InterPro" id="IPR027417">
    <property type="entry name" value="P-loop_NTPase"/>
</dbReference>
<feature type="compositionally biased region" description="Basic and acidic residues" evidence="12">
    <location>
        <begin position="434"/>
        <end position="452"/>
    </location>
</feature>
<evidence type="ECO:0000256" key="8">
    <source>
        <dbReference type="ARBA" id="ARBA00023187"/>
    </source>
</evidence>
<comment type="subcellular location">
    <subcellularLocation>
        <location evidence="1">Nucleus</location>
    </subcellularLocation>
</comment>
<dbReference type="CDD" id="cd21691">
    <property type="entry name" value="GH2-like_DHX8"/>
    <property type="match status" value="1"/>
</dbReference>
<dbReference type="WBParaSite" id="ACRNAN_scaffold4340.g18277.t1">
    <property type="protein sequence ID" value="ACRNAN_scaffold4340.g18277.t1"/>
    <property type="gene ID" value="ACRNAN_scaffold4340.g18277"/>
</dbReference>
<evidence type="ECO:0000256" key="2">
    <source>
        <dbReference type="ARBA" id="ARBA00012552"/>
    </source>
</evidence>
<evidence type="ECO:0000256" key="3">
    <source>
        <dbReference type="ARBA" id="ARBA00022664"/>
    </source>
</evidence>
<keyword evidence="5" id="KW-0378">Hydrolase</keyword>
<evidence type="ECO:0000256" key="11">
    <source>
        <dbReference type="ARBA" id="ARBA00060756"/>
    </source>
</evidence>
<dbReference type="PANTHER" id="PTHR18934">
    <property type="entry name" value="ATP-DEPENDENT RNA HELICASE"/>
    <property type="match status" value="1"/>
</dbReference>
<dbReference type="SMART" id="SM00316">
    <property type="entry name" value="S1"/>
    <property type="match status" value="1"/>
</dbReference>
<accession>A0A914DWV3</accession>
<dbReference type="InterPro" id="IPR048333">
    <property type="entry name" value="HA2_WH"/>
</dbReference>
<dbReference type="InterPro" id="IPR002464">
    <property type="entry name" value="DNA/RNA_helicase_DEAH_CS"/>
</dbReference>
<dbReference type="Pfam" id="PF00271">
    <property type="entry name" value="Helicase_C"/>
    <property type="match status" value="1"/>
</dbReference>
<keyword evidence="16" id="KW-1185">Reference proteome</keyword>
<dbReference type="InterPro" id="IPR049588">
    <property type="entry name" value="DHX8_GH2-like"/>
</dbReference>
<evidence type="ECO:0000256" key="9">
    <source>
        <dbReference type="ARBA" id="ARBA00023242"/>
    </source>
</evidence>
<dbReference type="CDD" id="cd18791">
    <property type="entry name" value="SF2_C_RHA"/>
    <property type="match status" value="1"/>
</dbReference>
<dbReference type="Pfam" id="PF00270">
    <property type="entry name" value="DEAD"/>
    <property type="match status" value="1"/>
</dbReference>
<evidence type="ECO:0000313" key="16">
    <source>
        <dbReference type="Proteomes" id="UP000887540"/>
    </source>
</evidence>
<dbReference type="FunFam" id="2.40.50.140:FF:000061">
    <property type="entry name" value="ATP-dependent RNA helicase DHX8"/>
    <property type="match status" value="1"/>
</dbReference>
<keyword evidence="6" id="KW-0347">Helicase</keyword>
<evidence type="ECO:0000256" key="7">
    <source>
        <dbReference type="ARBA" id="ARBA00022840"/>
    </source>
</evidence>
<dbReference type="SMART" id="SM00847">
    <property type="entry name" value="HA2"/>
    <property type="match status" value="1"/>
</dbReference>
<keyword evidence="9" id="KW-0539">Nucleus</keyword>
<dbReference type="GO" id="GO:0016787">
    <property type="term" value="F:hydrolase activity"/>
    <property type="evidence" value="ECO:0007669"/>
    <property type="project" value="UniProtKB-KW"/>
</dbReference>
<keyword evidence="4" id="KW-0547">Nucleotide-binding</keyword>
<dbReference type="SUPFAM" id="SSF52540">
    <property type="entry name" value="P-loop containing nucleoside triphosphate hydrolases"/>
    <property type="match status" value="1"/>
</dbReference>
<dbReference type="PROSITE" id="PS00690">
    <property type="entry name" value="DEAH_ATP_HELICASE"/>
    <property type="match status" value="1"/>
</dbReference>
<evidence type="ECO:0000313" key="17">
    <source>
        <dbReference type="WBParaSite" id="ACRNAN_scaffold4340.g18277.t1"/>
    </source>
</evidence>